<dbReference type="OrthoDB" id="9812991at2"/>
<accession>K2ID05</accession>
<dbReference type="InterPro" id="IPR036013">
    <property type="entry name" value="Band_7/SPFH_dom_sf"/>
</dbReference>
<dbReference type="PATRIC" id="fig|745411.4.peg.3531"/>
<dbReference type="CDD" id="cd03405">
    <property type="entry name" value="SPFH_HflC"/>
    <property type="match status" value="1"/>
</dbReference>
<evidence type="ECO:0000256" key="1">
    <source>
        <dbReference type="ARBA" id="ARBA00004167"/>
    </source>
</evidence>
<sequence length="295" mass="33275">MNRILLIVITFLLLILGYASVFVVNEGQNALLLRFQKVTKGDDGQALVYEPGLHFKVPLIDSVSLLDARLQNLKSDQQRFVVDQQKELLVDAYVKWRIKDFETFYNNNQRGNFALAESRLQPKVYNGLRDEFGSRSIADIVSGSRSELMAQALAQVKEAAIPLGIEVVDVRVKMINLPPKVSNAIFEQMRAERLGHANLSRATGKKEAEDMRANADARVTVELAKAEQQSRTIRGEGDAIAAKIYAKAYAQDPEFFSFLRSLEAYKKSFSSKDDVMVLKPDSDFFRYMKGAEKQK</sequence>
<evidence type="ECO:0000256" key="5">
    <source>
        <dbReference type="ARBA" id="ARBA00023136"/>
    </source>
</evidence>
<dbReference type="AlphaFoldDB" id="K2ID05"/>
<dbReference type="SUPFAM" id="SSF117892">
    <property type="entry name" value="Band 7/SPFH domain"/>
    <property type="match status" value="1"/>
</dbReference>
<evidence type="ECO:0000256" key="2">
    <source>
        <dbReference type="ARBA" id="ARBA00007862"/>
    </source>
</evidence>
<dbReference type="Gene3D" id="3.30.479.30">
    <property type="entry name" value="Band 7 domain"/>
    <property type="match status" value="1"/>
</dbReference>
<organism evidence="8 9">
    <name type="scientific">Gallaecimonas xiamenensis 3-C-1</name>
    <dbReference type="NCBI Taxonomy" id="745411"/>
    <lineage>
        <taxon>Bacteria</taxon>
        <taxon>Pseudomonadati</taxon>
        <taxon>Pseudomonadota</taxon>
        <taxon>Gammaproteobacteria</taxon>
        <taxon>Enterobacterales</taxon>
        <taxon>Gallaecimonadaceae</taxon>
        <taxon>Gallaecimonas</taxon>
    </lineage>
</organism>
<proteinExistence type="inferred from homology"/>
<reference evidence="8 9" key="1">
    <citation type="journal article" date="2012" name="J. Bacteriol.">
        <title>Genome Sequence of Gallaecimonas xiamenensis Type Strain 3-C-1.</title>
        <authorList>
            <person name="Lai Q."/>
            <person name="Wang L."/>
            <person name="Wang W."/>
            <person name="Shao Z."/>
        </authorList>
    </citation>
    <scope>NUCLEOTIDE SEQUENCE [LARGE SCALE GENOMIC DNA]</scope>
    <source>
        <strain evidence="8 9">3-C-1</strain>
    </source>
</reference>
<keyword evidence="9" id="KW-1185">Reference proteome</keyword>
<evidence type="ECO:0000313" key="9">
    <source>
        <dbReference type="Proteomes" id="UP000006755"/>
    </source>
</evidence>
<protein>
    <recommendedName>
        <fullName evidence="6">Protein HflC</fullName>
    </recommendedName>
</protein>
<dbReference type="Pfam" id="PF01145">
    <property type="entry name" value="Band_7"/>
    <property type="match status" value="1"/>
</dbReference>
<dbReference type="EMBL" id="AMRI01000036">
    <property type="protein sequence ID" value="EKE67856.1"/>
    <property type="molecule type" value="Genomic_DNA"/>
</dbReference>
<dbReference type="NCBIfam" id="TIGR01932">
    <property type="entry name" value="hflC"/>
    <property type="match status" value="2"/>
</dbReference>
<evidence type="ECO:0000259" key="7">
    <source>
        <dbReference type="SMART" id="SM00244"/>
    </source>
</evidence>
<comment type="subcellular location">
    <subcellularLocation>
        <location evidence="1">Membrane</location>
        <topology evidence="1">Single-pass membrane protein</topology>
    </subcellularLocation>
</comment>
<feature type="domain" description="Band 7" evidence="7">
    <location>
        <begin position="19"/>
        <end position="189"/>
    </location>
</feature>
<dbReference type="PIRSF" id="PIRSF005651">
    <property type="entry name" value="HflC"/>
    <property type="match status" value="1"/>
</dbReference>
<evidence type="ECO:0000256" key="6">
    <source>
        <dbReference type="PIRNR" id="PIRNR005651"/>
    </source>
</evidence>
<dbReference type="eggNOG" id="COG0330">
    <property type="taxonomic scope" value="Bacteria"/>
</dbReference>
<dbReference type="PANTHER" id="PTHR42911:SF1">
    <property type="entry name" value="MODULATOR OF FTSH PROTEASE HFLC"/>
    <property type="match status" value="1"/>
</dbReference>
<dbReference type="RefSeq" id="WP_008486585.1">
    <property type="nucleotide sequence ID" value="NZ_AMRI01000036.1"/>
</dbReference>
<evidence type="ECO:0000256" key="4">
    <source>
        <dbReference type="ARBA" id="ARBA00022989"/>
    </source>
</evidence>
<dbReference type="STRING" id="745411.B3C1_17962"/>
<dbReference type="InterPro" id="IPR001107">
    <property type="entry name" value="Band_7"/>
</dbReference>
<name>K2ID05_9GAMM</name>
<evidence type="ECO:0000313" key="8">
    <source>
        <dbReference type="EMBL" id="EKE67856.1"/>
    </source>
</evidence>
<dbReference type="Proteomes" id="UP000006755">
    <property type="component" value="Unassembled WGS sequence"/>
</dbReference>
<keyword evidence="5" id="KW-0472">Membrane</keyword>
<comment type="function">
    <text evidence="6">HflC and HflK could regulate a protease.</text>
</comment>
<evidence type="ECO:0000256" key="3">
    <source>
        <dbReference type="ARBA" id="ARBA00022692"/>
    </source>
</evidence>
<dbReference type="InterPro" id="IPR010200">
    <property type="entry name" value="HflC"/>
</dbReference>
<comment type="similarity">
    <text evidence="2 6">Belongs to the band 7/mec-2 family. HflC subfamily.</text>
</comment>
<dbReference type="GO" id="GO:0016020">
    <property type="term" value="C:membrane"/>
    <property type="evidence" value="ECO:0007669"/>
    <property type="project" value="UniProtKB-SubCell"/>
</dbReference>
<dbReference type="PANTHER" id="PTHR42911">
    <property type="entry name" value="MODULATOR OF FTSH PROTEASE HFLC"/>
    <property type="match status" value="1"/>
</dbReference>
<gene>
    <name evidence="8" type="ORF">B3C1_17962</name>
</gene>
<comment type="caution">
    <text evidence="8">The sequence shown here is derived from an EMBL/GenBank/DDBJ whole genome shotgun (WGS) entry which is preliminary data.</text>
</comment>
<keyword evidence="3" id="KW-0812">Transmembrane</keyword>
<dbReference type="SMART" id="SM00244">
    <property type="entry name" value="PHB"/>
    <property type="match status" value="1"/>
</dbReference>
<keyword evidence="4" id="KW-1133">Transmembrane helix</keyword>